<comment type="caution">
    <text evidence="2">The sequence shown here is derived from an EMBL/GenBank/DDBJ whole genome shotgun (WGS) entry which is preliminary data.</text>
</comment>
<reference evidence="3" key="1">
    <citation type="journal article" date="2019" name="Int. J. Syst. Evol. Microbiol.">
        <title>The Global Catalogue of Microorganisms (GCM) 10K type strain sequencing project: providing services to taxonomists for standard genome sequencing and annotation.</title>
        <authorList>
            <consortium name="The Broad Institute Genomics Platform"/>
            <consortium name="The Broad Institute Genome Sequencing Center for Infectious Disease"/>
            <person name="Wu L."/>
            <person name="Ma J."/>
        </authorList>
    </citation>
    <scope>NUCLEOTIDE SEQUENCE [LARGE SCALE GENOMIC DNA]</scope>
    <source>
        <strain evidence="3">CGMCC 4.1467</strain>
    </source>
</reference>
<dbReference type="EMBL" id="JBHTBS010000006">
    <property type="protein sequence ID" value="MFC7337931.1"/>
    <property type="molecule type" value="Genomic_DNA"/>
</dbReference>
<dbReference type="Gene3D" id="1.10.760.10">
    <property type="entry name" value="Cytochrome c-like domain"/>
    <property type="match status" value="1"/>
</dbReference>
<proteinExistence type="predicted"/>
<dbReference type="Pfam" id="PF07635">
    <property type="entry name" value="PSCyt1"/>
    <property type="match status" value="1"/>
</dbReference>
<feature type="domain" description="Cytochrome C Planctomycete-type" evidence="1">
    <location>
        <begin position="33"/>
        <end position="94"/>
    </location>
</feature>
<sequence length="214" mass="23791">MNSPLLIGSLFLTLPAIALDYEKDVMPIFKAKCYDCHSADAKKIKGGLRLDDPDHFYKRFGKNDVVIPGDWDASYLFVTVTRPHDDEQAMPPEGKGDPLTPEEIMTVANWIHEGAKIGREKGDKGDEEMDPARILKFKDGVLLTEQFVGEEAEPQAGPAPREWTNQQGVTIIATFMGLKDGKAHLLLENGTNTYYPLSRLSEESQAEIKKLSGE</sequence>
<gene>
    <name evidence="2" type="ORF">ACFQY0_12135</name>
</gene>
<evidence type="ECO:0000259" key="1">
    <source>
        <dbReference type="Pfam" id="PF07635"/>
    </source>
</evidence>
<name>A0ABW2L8W7_9BACT</name>
<dbReference type="InterPro" id="IPR011429">
    <property type="entry name" value="Cyt_c_Planctomycete-type"/>
</dbReference>
<dbReference type="Proteomes" id="UP001596472">
    <property type="component" value="Unassembled WGS sequence"/>
</dbReference>
<dbReference type="PANTHER" id="PTHR35889">
    <property type="entry name" value="CYCLOINULO-OLIGOSACCHARIDE FRUCTANOTRANSFERASE-RELATED"/>
    <property type="match status" value="1"/>
</dbReference>
<keyword evidence="3" id="KW-1185">Reference proteome</keyword>
<protein>
    <submittedName>
        <fullName evidence="2">C-type cytochrome domain-containing protein</fullName>
    </submittedName>
</protein>
<dbReference type="SUPFAM" id="SSF46626">
    <property type="entry name" value="Cytochrome c"/>
    <property type="match status" value="1"/>
</dbReference>
<evidence type="ECO:0000313" key="2">
    <source>
        <dbReference type="EMBL" id="MFC7337931.1"/>
    </source>
</evidence>
<dbReference type="RefSeq" id="WP_379712706.1">
    <property type="nucleotide sequence ID" value="NZ_JBHTBS010000006.1"/>
</dbReference>
<dbReference type="InterPro" id="IPR036909">
    <property type="entry name" value="Cyt_c-like_dom_sf"/>
</dbReference>
<evidence type="ECO:0000313" key="3">
    <source>
        <dbReference type="Proteomes" id="UP001596472"/>
    </source>
</evidence>
<dbReference type="PANTHER" id="PTHR35889:SF3">
    <property type="entry name" value="F-BOX DOMAIN-CONTAINING PROTEIN"/>
    <property type="match status" value="1"/>
</dbReference>
<organism evidence="2 3">
    <name type="scientific">Haloferula chungangensis</name>
    <dbReference type="NCBI Taxonomy" id="1048331"/>
    <lineage>
        <taxon>Bacteria</taxon>
        <taxon>Pseudomonadati</taxon>
        <taxon>Verrucomicrobiota</taxon>
        <taxon>Verrucomicrobiia</taxon>
        <taxon>Verrucomicrobiales</taxon>
        <taxon>Verrucomicrobiaceae</taxon>
        <taxon>Haloferula</taxon>
    </lineage>
</organism>
<dbReference type="Gene3D" id="2.30.30.700">
    <property type="entry name" value="SLA1 homology domain 1"/>
    <property type="match status" value="1"/>
</dbReference>
<accession>A0ABW2L8W7</accession>